<comment type="caution">
    <text evidence="5">The sequence shown here is derived from an EMBL/GenBank/DDBJ whole genome shotgun (WGS) entry which is preliminary data.</text>
</comment>
<dbReference type="InterPro" id="IPR027417">
    <property type="entry name" value="P-loop_NTPase"/>
</dbReference>
<evidence type="ECO:0000256" key="1">
    <source>
        <dbReference type="ARBA" id="ARBA00022705"/>
    </source>
</evidence>
<keyword evidence="1" id="KW-0235">DNA replication</keyword>
<evidence type="ECO:0000256" key="3">
    <source>
        <dbReference type="ARBA" id="ARBA00022840"/>
    </source>
</evidence>
<dbReference type="PANTHER" id="PTHR11669:SF20">
    <property type="entry name" value="REPLICATION FACTOR C SUBUNIT 4"/>
    <property type="match status" value="1"/>
</dbReference>
<proteinExistence type="predicted"/>
<sequence>MDVLLDVLWTEKYRPTRLDDLALEPANRAVLAAYIAAGEIPHILMVGPSGSGKTTIARILHRSLDCRRLVLNASAERGIDTVREKIGMFVTMMTDARWNIVFLDEADAMTADAQTALRNLIESYADRARFIFTANKQHRIIGAIQSRCQLLMILPPPLKERYRILTHVLVAEHITAQPAVV</sequence>
<dbReference type="GO" id="GO:0005663">
    <property type="term" value="C:DNA replication factor C complex"/>
    <property type="evidence" value="ECO:0007669"/>
    <property type="project" value="TreeGrafter"/>
</dbReference>
<reference evidence="5" key="1">
    <citation type="journal article" date="2015" name="Nature">
        <title>Complex archaea that bridge the gap between prokaryotes and eukaryotes.</title>
        <authorList>
            <person name="Spang A."/>
            <person name="Saw J.H."/>
            <person name="Jorgensen S.L."/>
            <person name="Zaremba-Niedzwiedzka K."/>
            <person name="Martijn J."/>
            <person name="Lind A.E."/>
            <person name="van Eijk R."/>
            <person name="Schleper C."/>
            <person name="Guy L."/>
            <person name="Ettema T.J."/>
        </authorList>
    </citation>
    <scope>NUCLEOTIDE SEQUENCE</scope>
</reference>
<name>A0A0F8YJC3_9ZZZZ</name>
<keyword evidence="3" id="KW-0067">ATP-binding</keyword>
<dbReference type="SUPFAM" id="SSF52540">
    <property type="entry name" value="P-loop containing nucleoside triphosphate hydrolases"/>
    <property type="match status" value="1"/>
</dbReference>
<accession>A0A0F8YJC3</accession>
<dbReference type="SMART" id="SM00382">
    <property type="entry name" value="AAA"/>
    <property type="match status" value="1"/>
</dbReference>
<dbReference type="InterPro" id="IPR003593">
    <property type="entry name" value="AAA+_ATPase"/>
</dbReference>
<dbReference type="GO" id="GO:0006261">
    <property type="term" value="P:DNA-templated DNA replication"/>
    <property type="evidence" value="ECO:0007669"/>
    <property type="project" value="TreeGrafter"/>
</dbReference>
<dbReference type="Pfam" id="PF00004">
    <property type="entry name" value="AAA"/>
    <property type="match status" value="1"/>
</dbReference>
<dbReference type="GO" id="GO:0016887">
    <property type="term" value="F:ATP hydrolysis activity"/>
    <property type="evidence" value="ECO:0007669"/>
    <property type="project" value="InterPro"/>
</dbReference>
<dbReference type="GO" id="GO:0005524">
    <property type="term" value="F:ATP binding"/>
    <property type="evidence" value="ECO:0007669"/>
    <property type="project" value="UniProtKB-KW"/>
</dbReference>
<keyword evidence="2" id="KW-0547">Nucleotide-binding</keyword>
<dbReference type="PANTHER" id="PTHR11669">
    <property type="entry name" value="REPLICATION FACTOR C / DNA POLYMERASE III GAMMA-TAU SUBUNIT"/>
    <property type="match status" value="1"/>
</dbReference>
<dbReference type="CDD" id="cd00009">
    <property type="entry name" value="AAA"/>
    <property type="match status" value="1"/>
</dbReference>
<evidence type="ECO:0000256" key="2">
    <source>
        <dbReference type="ARBA" id="ARBA00022741"/>
    </source>
</evidence>
<dbReference type="InterPro" id="IPR003959">
    <property type="entry name" value="ATPase_AAA_core"/>
</dbReference>
<gene>
    <name evidence="5" type="ORF">LCGC14_2813010</name>
</gene>
<organism evidence="5">
    <name type="scientific">marine sediment metagenome</name>
    <dbReference type="NCBI Taxonomy" id="412755"/>
    <lineage>
        <taxon>unclassified sequences</taxon>
        <taxon>metagenomes</taxon>
        <taxon>ecological metagenomes</taxon>
    </lineage>
</organism>
<protein>
    <recommendedName>
        <fullName evidence="4">AAA+ ATPase domain-containing protein</fullName>
    </recommendedName>
</protein>
<dbReference type="EMBL" id="LAZR01053104">
    <property type="protein sequence ID" value="KKK81482.1"/>
    <property type="molecule type" value="Genomic_DNA"/>
</dbReference>
<evidence type="ECO:0000259" key="4">
    <source>
        <dbReference type="SMART" id="SM00382"/>
    </source>
</evidence>
<evidence type="ECO:0000313" key="5">
    <source>
        <dbReference type="EMBL" id="KKK81482.1"/>
    </source>
</evidence>
<dbReference type="InterPro" id="IPR050238">
    <property type="entry name" value="DNA_Rep/Repair_Clamp_Loader"/>
</dbReference>
<dbReference type="GO" id="GO:0006281">
    <property type="term" value="P:DNA repair"/>
    <property type="evidence" value="ECO:0007669"/>
    <property type="project" value="TreeGrafter"/>
</dbReference>
<feature type="non-terminal residue" evidence="5">
    <location>
        <position position="181"/>
    </location>
</feature>
<feature type="domain" description="AAA+ ATPase" evidence="4">
    <location>
        <begin position="39"/>
        <end position="156"/>
    </location>
</feature>
<dbReference type="GO" id="GO:0003689">
    <property type="term" value="F:DNA clamp loader activity"/>
    <property type="evidence" value="ECO:0007669"/>
    <property type="project" value="TreeGrafter"/>
</dbReference>
<dbReference type="AlphaFoldDB" id="A0A0F8YJC3"/>
<dbReference type="Gene3D" id="3.40.50.300">
    <property type="entry name" value="P-loop containing nucleotide triphosphate hydrolases"/>
    <property type="match status" value="1"/>
</dbReference>